<evidence type="ECO:0000313" key="4">
    <source>
        <dbReference type="Proteomes" id="UP000236592"/>
    </source>
</evidence>
<feature type="chain" id="PRO_5014442854" description="Pesticidal crystal protein Cry22Aa Ig-like domain-containing protein" evidence="1">
    <location>
        <begin position="20"/>
        <end position="246"/>
    </location>
</feature>
<evidence type="ECO:0000256" key="1">
    <source>
        <dbReference type="SAM" id="SignalP"/>
    </source>
</evidence>
<dbReference type="Pfam" id="PF16403">
    <property type="entry name" value="Bact_surface_Ig-like"/>
    <property type="match status" value="1"/>
</dbReference>
<accession>A0A2I7SFH7</accession>
<keyword evidence="1" id="KW-0732">Signal</keyword>
<keyword evidence="4" id="KW-1185">Reference proteome</keyword>
<dbReference type="Proteomes" id="UP000236592">
    <property type="component" value="Chromosome"/>
</dbReference>
<dbReference type="AlphaFoldDB" id="A0A2I7SFH7"/>
<feature type="domain" description="Pesticidal crystal protein Cry22Aa Ig-like" evidence="2">
    <location>
        <begin position="38"/>
        <end position="115"/>
    </location>
</feature>
<dbReference type="KEGG" id="taj:C1A40_03865"/>
<dbReference type="InterPro" id="IPR032179">
    <property type="entry name" value="Cry22Aa_Ig-like"/>
</dbReference>
<evidence type="ECO:0000313" key="3">
    <source>
        <dbReference type="EMBL" id="AUS04662.1"/>
    </source>
</evidence>
<name>A0A2I7SFH7_9FLAO</name>
<dbReference type="PROSITE" id="PS51257">
    <property type="entry name" value="PROKAR_LIPOPROTEIN"/>
    <property type="match status" value="1"/>
</dbReference>
<dbReference type="EMBL" id="CP025938">
    <property type="protein sequence ID" value="AUS04662.1"/>
    <property type="molecule type" value="Genomic_DNA"/>
</dbReference>
<dbReference type="RefSeq" id="WP_102994743.1">
    <property type="nucleotide sequence ID" value="NZ_CP025938.1"/>
</dbReference>
<dbReference type="OrthoDB" id="1423116at2"/>
<protein>
    <recommendedName>
        <fullName evidence="2">Pesticidal crystal protein Cry22Aa Ig-like domain-containing protein</fullName>
    </recommendedName>
</protein>
<evidence type="ECO:0000259" key="2">
    <source>
        <dbReference type="Pfam" id="PF16403"/>
    </source>
</evidence>
<organism evidence="3 4">
    <name type="scientific">Pseudotamlana carrageenivorans</name>
    <dbReference type="NCBI Taxonomy" id="2069432"/>
    <lineage>
        <taxon>Bacteria</taxon>
        <taxon>Pseudomonadati</taxon>
        <taxon>Bacteroidota</taxon>
        <taxon>Flavobacteriia</taxon>
        <taxon>Flavobacteriales</taxon>
        <taxon>Flavobacteriaceae</taxon>
        <taxon>Pseudotamlana</taxon>
    </lineage>
</organism>
<proteinExistence type="predicted"/>
<reference evidence="4" key="1">
    <citation type="submission" date="2018-01" db="EMBL/GenBank/DDBJ databases">
        <title>Complete genome of Tamlana sp. UJ94.</title>
        <authorList>
            <person name="Jung J."/>
            <person name="Chung D."/>
            <person name="Bae S.S."/>
            <person name="Baek K."/>
        </authorList>
    </citation>
    <scope>NUCLEOTIDE SEQUENCE [LARGE SCALE GENOMIC DNA]</scope>
    <source>
        <strain evidence="4">UJ94</strain>
    </source>
</reference>
<feature type="signal peptide" evidence="1">
    <location>
        <begin position="1"/>
        <end position="19"/>
    </location>
</feature>
<gene>
    <name evidence="3" type="ORF">C1A40_03865</name>
</gene>
<sequence length="246" mass="26287">MKRIQYLYILMIFISGALASCTTDSTGDISEITTYPIITLTGDPVVLVSQGDTYTDEGAVSMVGSDVIETQTSFSNGTYNGADGVDTNTPDQYLVTYAAENSDGFTGTNSRVVWVANTGDLVNSIEGLYTADVQRAPDFAPTTNDLKYVIISKTGANTYEITHAIGGYYDMGRGYGPGYAARGAIITANDIPSNNFSVSQAVFPIWGNTVDIIDFKVDAAAKVISFQGNGNFGNGTFKVQLKQVQF</sequence>